<keyword evidence="1" id="KW-1133">Transmembrane helix</keyword>
<dbReference type="EMBL" id="MN741037">
    <property type="protein sequence ID" value="QHU23603.1"/>
    <property type="molecule type" value="Genomic_DNA"/>
</dbReference>
<name>A0A6C0L253_9ZZZZ</name>
<keyword evidence="1" id="KW-0812">Transmembrane</keyword>
<reference evidence="2" key="1">
    <citation type="journal article" date="2020" name="Nature">
        <title>Giant virus diversity and host interactions through global metagenomics.</title>
        <authorList>
            <person name="Schulz F."/>
            <person name="Roux S."/>
            <person name="Paez-Espino D."/>
            <person name="Jungbluth S."/>
            <person name="Walsh D.A."/>
            <person name="Denef V.J."/>
            <person name="McMahon K.D."/>
            <person name="Konstantinidis K.T."/>
            <person name="Eloe-Fadrosh E.A."/>
            <person name="Kyrpides N.C."/>
            <person name="Woyke T."/>
        </authorList>
    </citation>
    <scope>NUCLEOTIDE SEQUENCE</scope>
    <source>
        <strain evidence="2">GVMAG-S-ERX555907-94</strain>
    </source>
</reference>
<proteinExistence type="predicted"/>
<evidence type="ECO:0008006" key="3">
    <source>
        <dbReference type="Google" id="ProtNLM"/>
    </source>
</evidence>
<organism evidence="2">
    <name type="scientific">viral metagenome</name>
    <dbReference type="NCBI Taxonomy" id="1070528"/>
    <lineage>
        <taxon>unclassified sequences</taxon>
        <taxon>metagenomes</taxon>
        <taxon>organismal metagenomes</taxon>
    </lineage>
</organism>
<evidence type="ECO:0000256" key="1">
    <source>
        <dbReference type="SAM" id="Phobius"/>
    </source>
</evidence>
<dbReference type="AlphaFoldDB" id="A0A6C0L253"/>
<dbReference type="SUPFAM" id="SSF53756">
    <property type="entry name" value="UDP-Glycosyltransferase/glycogen phosphorylase"/>
    <property type="match status" value="1"/>
</dbReference>
<accession>A0A6C0L253</accession>
<evidence type="ECO:0000313" key="2">
    <source>
        <dbReference type="EMBL" id="QHU23603.1"/>
    </source>
</evidence>
<sequence>MNDLWGLMTEMEVNTRIICLIIAVLLIGTIIGLIIWKVFKKEEDYKEIPNVKWPFINLRDENGKNVNMLCIRGPIIDYKDKVFFRDTLNKGVKYIGCSSYLSFPNQCQNPAYGCEEPFLFDNKRLDEFVIGWCHCFRNPSEYIKSGIPKLLLSESDFVDNMQLEPGNKKILYDFICYCPKDDSCENGWHYHNKNWPLTRRTIETLCNAMGLKGFLVGREDCEINLKKPELLEMKVWLDYYDFIDKIRESKIMIVASKEDASPRTLTEALLLNKPVLVNEVILGGWKYVNSQTGLFYNEETIIQQTVELMRRLRENQLSPRDYFFKNHGRDISGKKFKDFLQKINPDLSPCNSVIFPTS</sequence>
<feature type="transmembrane region" description="Helical" evidence="1">
    <location>
        <begin position="15"/>
        <end position="36"/>
    </location>
</feature>
<keyword evidence="1" id="KW-0472">Membrane</keyword>
<protein>
    <recommendedName>
        <fullName evidence="3">Glycosyltransferase</fullName>
    </recommendedName>
</protein>